<feature type="domain" description="DUF397" evidence="1">
    <location>
        <begin position="7"/>
        <end position="24"/>
    </location>
</feature>
<proteinExistence type="predicted"/>
<evidence type="ECO:0000313" key="3">
    <source>
        <dbReference type="Proteomes" id="UP000578077"/>
    </source>
</evidence>
<name>A0A841E7B3_9ACTN</name>
<accession>A0A841E7B3</accession>
<dbReference type="Proteomes" id="UP000578077">
    <property type="component" value="Unassembled WGS sequence"/>
</dbReference>
<dbReference type="EMBL" id="JACHLY010000001">
    <property type="protein sequence ID" value="MBB5996450.1"/>
    <property type="molecule type" value="Genomic_DNA"/>
</dbReference>
<dbReference type="InterPro" id="IPR007278">
    <property type="entry name" value="DUF397"/>
</dbReference>
<gene>
    <name evidence="2" type="ORF">HNR25_000201</name>
</gene>
<dbReference type="RefSeq" id="WP_184632597.1">
    <property type="nucleotide sequence ID" value="NZ_BAABKT010000044.1"/>
</dbReference>
<dbReference type="AlphaFoldDB" id="A0A841E7B3"/>
<evidence type="ECO:0000259" key="1">
    <source>
        <dbReference type="Pfam" id="PF04149"/>
    </source>
</evidence>
<comment type="caution">
    <text evidence="2">The sequence shown here is derived from an EMBL/GenBank/DDBJ whole genome shotgun (WGS) entry which is preliminary data.</text>
</comment>
<sequence>MIDRNIWHKSSYSGASGGDCVEVAEWYKSSYSGAHGGNCVEVSGWRKSSYSKASGECVEVADTPRQIHVRDSQHREQGRLTFSASSWQAFLATLKAEEL</sequence>
<protein>
    <recommendedName>
        <fullName evidence="1">DUF397 domain-containing protein</fullName>
    </recommendedName>
</protein>
<keyword evidence="3" id="KW-1185">Reference proteome</keyword>
<evidence type="ECO:0000313" key="2">
    <source>
        <dbReference type="EMBL" id="MBB5996450.1"/>
    </source>
</evidence>
<dbReference type="Pfam" id="PF04149">
    <property type="entry name" value="DUF397"/>
    <property type="match status" value="2"/>
</dbReference>
<feature type="domain" description="DUF397" evidence="1">
    <location>
        <begin position="44"/>
        <end position="95"/>
    </location>
</feature>
<reference evidence="2 3" key="1">
    <citation type="submission" date="2020-08" db="EMBL/GenBank/DDBJ databases">
        <title>Sequencing the genomes of 1000 actinobacteria strains.</title>
        <authorList>
            <person name="Klenk H.-P."/>
        </authorList>
    </citation>
    <scope>NUCLEOTIDE SEQUENCE [LARGE SCALE GENOMIC DNA]</scope>
    <source>
        <strain evidence="2 3">DSM 44593</strain>
    </source>
</reference>
<organism evidence="2 3">
    <name type="scientific">Streptomonospora salina</name>
    <dbReference type="NCBI Taxonomy" id="104205"/>
    <lineage>
        <taxon>Bacteria</taxon>
        <taxon>Bacillati</taxon>
        <taxon>Actinomycetota</taxon>
        <taxon>Actinomycetes</taxon>
        <taxon>Streptosporangiales</taxon>
        <taxon>Nocardiopsidaceae</taxon>
        <taxon>Streptomonospora</taxon>
    </lineage>
</organism>